<feature type="domain" description="DUF2207" evidence="3">
    <location>
        <begin position="41"/>
        <end position="236"/>
    </location>
</feature>
<dbReference type="EMBL" id="JAPOHA010000009">
    <property type="protein sequence ID" value="MCY1714559.1"/>
    <property type="molecule type" value="Genomic_DNA"/>
</dbReference>
<name>A0ABT4BUI0_9FIRM</name>
<keyword evidence="1" id="KW-1133">Transmembrane helix</keyword>
<protein>
    <submittedName>
        <fullName evidence="5">DUF2207 domain-containing protein</fullName>
    </submittedName>
</protein>
<organism evidence="5 6">
    <name type="scientific">Caproiciproducens galactitolivorans</name>
    <dbReference type="NCBI Taxonomy" id="642589"/>
    <lineage>
        <taxon>Bacteria</taxon>
        <taxon>Bacillati</taxon>
        <taxon>Bacillota</taxon>
        <taxon>Clostridia</taxon>
        <taxon>Eubacteriales</taxon>
        <taxon>Acutalibacteraceae</taxon>
        <taxon>Caproiciproducens</taxon>
    </lineage>
</organism>
<evidence type="ECO:0000256" key="2">
    <source>
        <dbReference type="SAM" id="SignalP"/>
    </source>
</evidence>
<proteinExistence type="predicted"/>
<dbReference type="PROSITE" id="PS51257">
    <property type="entry name" value="PROKAR_LIPOPROTEIN"/>
    <property type="match status" value="1"/>
</dbReference>
<evidence type="ECO:0000259" key="4">
    <source>
        <dbReference type="Pfam" id="PF20990"/>
    </source>
</evidence>
<keyword evidence="2" id="KW-0732">Signal</keyword>
<dbReference type="InterPro" id="IPR018702">
    <property type="entry name" value="DUF2207"/>
</dbReference>
<sequence>MGKLCRKSLKRVAAAVLAVMLILFTLSGCADSYKSDSKQTLEKLDVASQLSANGDLRVTETWCVNLEDRGKPYSNLYKIFPVDTGSSIRITDLSVYDMDNKTAYTFRDNIDPEAAAGMGFENVCYLYPSAEKTEIGWFMPEIGSGIRNFRISYTIKNIVGVYQDTSVLYNAFVGENFGLPITEMHGSVTFPSAAKQGSVMAWLHCTAQSNLTVSANRITFTASKIPPNTLVETRVCMPVSLFPDSNKKFASKTFEKIKKEENDWAAQWAQKQKLEFIVGIVDAVSGAVLVVAGILLFLWIKKKTKPYKTNAPEYTREIPEDSSPGGAANLFYFYSGGITDRVQGRVFSATLMNLARKGYVRFFATENKKFSVEITGDAKNVPLTMSEQVFYDMISTVASETGGSFTMRQFESYAKTHNQYIDSSIQDFLLQTKREIAGRGYYEHHPGYLTACTAGGIFGIAGAIFLLAITQAWLLYLPIGILIFSVLLLIASKGKSRLSQKGEYDYAVWQGLRKYMLEFSRMTEYGVPELALWEEYLVYATMMGISKKVCEELKMVYPQLNDDAYLNTNFGTSYLYYMFGRSVGMGGFSHIGNDFGSYLGTTISNISTSATRLAHPPESGSGGFGGGFGGGGFGGGGFGGGGGGFGAGGGGGVR</sequence>
<evidence type="ECO:0000313" key="5">
    <source>
        <dbReference type="EMBL" id="MCY1714559.1"/>
    </source>
</evidence>
<evidence type="ECO:0000313" key="6">
    <source>
        <dbReference type="Proteomes" id="UP001082703"/>
    </source>
</evidence>
<comment type="caution">
    <text evidence="5">The sequence shown here is derived from an EMBL/GenBank/DDBJ whole genome shotgun (WGS) entry which is preliminary data.</text>
</comment>
<dbReference type="Proteomes" id="UP001082703">
    <property type="component" value="Unassembled WGS sequence"/>
</dbReference>
<accession>A0ABT4BUI0</accession>
<dbReference type="InterPro" id="IPR048389">
    <property type="entry name" value="YciQ-like_C"/>
</dbReference>
<evidence type="ECO:0000256" key="1">
    <source>
        <dbReference type="SAM" id="Phobius"/>
    </source>
</evidence>
<gene>
    <name evidence="5" type="ORF">OUY18_09870</name>
</gene>
<feature type="chain" id="PRO_5045327918" evidence="2">
    <location>
        <begin position="31"/>
        <end position="654"/>
    </location>
</feature>
<feature type="transmembrane region" description="Helical" evidence="1">
    <location>
        <begin position="448"/>
        <end position="467"/>
    </location>
</feature>
<feature type="transmembrane region" description="Helical" evidence="1">
    <location>
        <begin position="276"/>
        <end position="300"/>
    </location>
</feature>
<keyword evidence="6" id="KW-1185">Reference proteome</keyword>
<dbReference type="Pfam" id="PF20990">
    <property type="entry name" value="DUF2207_C"/>
    <property type="match status" value="1"/>
</dbReference>
<dbReference type="RefSeq" id="WP_268058614.1">
    <property type="nucleotide sequence ID" value="NZ_JAPOHA010000009.1"/>
</dbReference>
<keyword evidence="1" id="KW-0812">Transmembrane</keyword>
<feature type="transmembrane region" description="Helical" evidence="1">
    <location>
        <begin position="473"/>
        <end position="491"/>
    </location>
</feature>
<feature type="signal peptide" evidence="2">
    <location>
        <begin position="1"/>
        <end position="30"/>
    </location>
</feature>
<evidence type="ECO:0000259" key="3">
    <source>
        <dbReference type="Pfam" id="PF09972"/>
    </source>
</evidence>
<dbReference type="Pfam" id="PF09972">
    <property type="entry name" value="DUF2207"/>
    <property type="match status" value="1"/>
</dbReference>
<keyword evidence="1" id="KW-0472">Membrane</keyword>
<feature type="domain" description="Predicted membrane protein YciQ-like C-terminal" evidence="4">
    <location>
        <begin position="312"/>
        <end position="553"/>
    </location>
</feature>
<reference evidence="5 6" key="1">
    <citation type="submission" date="2022-11" db="EMBL/GenBank/DDBJ databases">
        <authorList>
            <person name="Caiyu Z."/>
        </authorList>
    </citation>
    <scope>NUCLEOTIDE SEQUENCE [LARGE SCALE GENOMIC DNA]</scope>
    <source>
        <strain evidence="5 6">YR-4</strain>
    </source>
</reference>